<dbReference type="InParanoid" id="A0A0N1IQF5"/>
<accession>A0A0N1IQF5</accession>
<dbReference type="EMBL" id="LADJ01000527">
    <property type="protein sequence ID" value="KPJ20840.1"/>
    <property type="molecule type" value="Genomic_DNA"/>
</dbReference>
<evidence type="ECO:0000313" key="3">
    <source>
        <dbReference type="Proteomes" id="UP000053240"/>
    </source>
</evidence>
<organism evidence="2 3">
    <name type="scientific">Papilio machaon</name>
    <name type="common">Old World swallowtail butterfly</name>
    <dbReference type="NCBI Taxonomy" id="76193"/>
    <lineage>
        <taxon>Eukaryota</taxon>
        <taxon>Metazoa</taxon>
        <taxon>Ecdysozoa</taxon>
        <taxon>Arthropoda</taxon>
        <taxon>Hexapoda</taxon>
        <taxon>Insecta</taxon>
        <taxon>Pterygota</taxon>
        <taxon>Neoptera</taxon>
        <taxon>Endopterygota</taxon>
        <taxon>Lepidoptera</taxon>
        <taxon>Glossata</taxon>
        <taxon>Ditrysia</taxon>
        <taxon>Papilionoidea</taxon>
        <taxon>Papilionidae</taxon>
        <taxon>Papilioninae</taxon>
        <taxon>Papilio</taxon>
    </lineage>
</organism>
<keyword evidence="3" id="KW-1185">Reference proteome</keyword>
<keyword evidence="1" id="KW-0560">Oxidoreductase</keyword>
<comment type="caution">
    <text evidence="2">The sequence shown here is derived from an EMBL/GenBank/DDBJ whole genome shotgun (WGS) entry which is preliminary data.</text>
</comment>
<dbReference type="SUPFAM" id="SSF48264">
    <property type="entry name" value="Cytochrome P450"/>
    <property type="match status" value="1"/>
</dbReference>
<name>A0A0N1IQF5_PAPMA</name>
<dbReference type="AlphaFoldDB" id="A0A0N1IQF5"/>
<evidence type="ECO:0000256" key="1">
    <source>
        <dbReference type="ARBA" id="ARBA00023033"/>
    </source>
</evidence>
<protein>
    <submittedName>
        <fullName evidence="2">Cytochrome P450 6B1</fullName>
    </submittedName>
</protein>
<dbReference type="GO" id="GO:0020037">
    <property type="term" value="F:heme binding"/>
    <property type="evidence" value="ECO:0007669"/>
    <property type="project" value="InterPro"/>
</dbReference>
<dbReference type="GO" id="GO:0016705">
    <property type="term" value="F:oxidoreductase activity, acting on paired donors, with incorporation or reduction of molecular oxygen"/>
    <property type="evidence" value="ECO:0007669"/>
    <property type="project" value="InterPro"/>
</dbReference>
<dbReference type="GO" id="GO:0005506">
    <property type="term" value="F:iron ion binding"/>
    <property type="evidence" value="ECO:0007669"/>
    <property type="project" value="InterPro"/>
</dbReference>
<dbReference type="Gene3D" id="1.10.630.10">
    <property type="entry name" value="Cytochrome P450"/>
    <property type="match status" value="1"/>
</dbReference>
<sequence length="72" mass="8128">MLGVGTLIHTNPISDPIRGMRFAKVQSRVCVAKFLSKFRVEPSKNTPTVLEYDPMRIVLIPKGGIHLNILRR</sequence>
<dbReference type="InterPro" id="IPR036396">
    <property type="entry name" value="Cyt_P450_sf"/>
</dbReference>
<gene>
    <name evidence="2" type="ORF">RR48_00849</name>
</gene>
<reference evidence="2 3" key="1">
    <citation type="journal article" date="2015" name="Nat. Commun.">
        <title>Outbred genome sequencing and CRISPR/Cas9 gene editing in butterflies.</title>
        <authorList>
            <person name="Li X."/>
            <person name="Fan D."/>
            <person name="Zhang W."/>
            <person name="Liu G."/>
            <person name="Zhang L."/>
            <person name="Zhao L."/>
            <person name="Fang X."/>
            <person name="Chen L."/>
            <person name="Dong Y."/>
            <person name="Chen Y."/>
            <person name="Ding Y."/>
            <person name="Zhao R."/>
            <person name="Feng M."/>
            <person name="Zhu Y."/>
            <person name="Feng Y."/>
            <person name="Jiang X."/>
            <person name="Zhu D."/>
            <person name="Xiang H."/>
            <person name="Feng X."/>
            <person name="Li S."/>
            <person name="Wang J."/>
            <person name="Zhang G."/>
            <person name="Kronforst M.R."/>
            <person name="Wang W."/>
        </authorList>
    </citation>
    <scope>NUCLEOTIDE SEQUENCE [LARGE SCALE GENOMIC DNA]</scope>
    <source>
        <strain evidence="2">Ya'a_city_454_Pm</strain>
        <tissue evidence="2">Whole body</tissue>
    </source>
</reference>
<keyword evidence="1" id="KW-0503">Monooxygenase</keyword>
<evidence type="ECO:0000313" key="2">
    <source>
        <dbReference type="EMBL" id="KPJ20840.1"/>
    </source>
</evidence>
<proteinExistence type="predicted"/>
<dbReference type="GO" id="GO:0004497">
    <property type="term" value="F:monooxygenase activity"/>
    <property type="evidence" value="ECO:0007669"/>
    <property type="project" value="UniProtKB-KW"/>
</dbReference>
<dbReference type="Proteomes" id="UP000053240">
    <property type="component" value="Unassembled WGS sequence"/>
</dbReference>